<feature type="transmembrane region" description="Helical" evidence="8">
    <location>
        <begin position="168"/>
        <end position="189"/>
    </location>
</feature>
<protein>
    <recommendedName>
        <fullName evidence="9">THH1/TOM1/TOM3 domain-containing protein</fullName>
    </recommendedName>
</protein>
<feature type="transmembrane region" description="Helical" evidence="8">
    <location>
        <begin position="287"/>
        <end position="308"/>
    </location>
</feature>
<dbReference type="EMBL" id="JAXUIC010000005">
    <property type="protein sequence ID" value="KAK4589280.1"/>
    <property type="molecule type" value="Genomic_DNA"/>
</dbReference>
<dbReference type="GO" id="GO:0005774">
    <property type="term" value="C:vacuolar membrane"/>
    <property type="evidence" value="ECO:0007669"/>
    <property type="project" value="UniProtKB-SubCell"/>
</dbReference>
<feature type="transmembrane region" description="Helical" evidence="8">
    <location>
        <begin position="209"/>
        <end position="229"/>
    </location>
</feature>
<evidence type="ECO:0000313" key="11">
    <source>
        <dbReference type="Proteomes" id="UP001324115"/>
    </source>
</evidence>
<evidence type="ECO:0000256" key="1">
    <source>
        <dbReference type="ARBA" id="ARBA00004128"/>
    </source>
</evidence>
<feature type="transmembrane region" description="Helical" evidence="8">
    <location>
        <begin position="12"/>
        <end position="35"/>
    </location>
</feature>
<evidence type="ECO:0000259" key="9">
    <source>
        <dbReference type="Pfam" id="PF06454"/>
    </source>
</evidence>
<proteinExistence type="inferred from homology"/>
<evidence type="ECO:0000256" key="7">
    <source>
        <dbReference type="SAM" id="MobiDB-lite"/>
    </source>
</evidence>
<organism evidence="10 11">
    <name type="scientific">Quercus rubra</name>
    <name type="common">Northern red oak</name>
    <name type="synonym">Quercus borealis</name>
    <dbReference type="NCBI Taxonomy" id="3512"/>
    <lineage>
        <taxon>Eukaryota</taxon>
        <taxon>Viridiplantae</taxon>
        <taxon>Streptophyta</taxon>
        <taxon>Embryophyta</taxon>
        <taxon>Tracheophyta</taxon>
        <taxon>Spermatophyta</taxon>
        <taxon>Magnoliopsida</taxon>
        <taxon>eudicotyledons</taxon>
        <taxon>Gunneridae</taxon>
        <taxon>Pentapetalae</taxon>
        <taxon>rosids</taxon>
        <taxon>fabids</taxon>
        <taxon>Fagales</taxon>
        <taxon>Fagaceae</taxon>
        <taxon>Quercus</taxon>
    </lineage>
</organism>
<evidence type="ECO:0000256" key="4">
    <source>
        <dbReference type="ARBA" id="ARBA00022692"/>
    </source>
</evidence>
<dbReference type="InterPro" id="IPR009457">
    <property type="entry name" value="THH1/TOM1/TOM3_dom"/>
</dbReference>
<gene>
    <name evidence="10" type="ORF">RGQ29_020043</name>
</gene>
<feature type="region of interest" description="Disordered" evidence="7">
    <location>
        <begin position="123"/>
        <end position="150"/>
    </location>
</feature>
<name>A0AAN7FE99_QUERU</name>
<comment type="caution">
    <text evidence="10">The sequence shown here is derived from an EMBL/GenBank/DDBJ whole genome shotgun (WGS) entry which is preliminary data.</text>
</comment>
<keyword evidence="6 8" id="KW-0472">Membrane</keyword>
<comment type="subcellular location">
    <subcellularLocation>
        <location evidence="1">Vacuole membrane</location>
        <topology evidence="1">Multi-pass membrane protein</topology>
    </subcellularLocation>
</comment>
<comment type="similarity">
    <text evidence="2">Belongs to the plant tobamovirus multiplication TOM1 protein family.</text>
</comment>
<dbReference type="Pfam" id="PF06454">
    <property type="entry name" value="THH1_TOM1-3_dom"/>
    <property type="match status" value="2"/>
</dbReference>
<sequence length="357" mass="39918">MLELRGGGASCFPQLLVGVYVGLALVAAIIALLAFYQLIRIHSRNSQLGWTRQKVFHLMIGSSNMGYFIYFVLTLFATCKGWPCWSNSCGFILMAFPKILFFAAFLLLLSFWVDLCHQANDEDDEDEDSSSQEALLDKNSNKSSSSKTDTHRKCFPLRFHHIGSRQKIVMLVTVLVFVIMLACAVIIWIGMGNYSVDSALVTRVYVDFFSITILLLGGALACYGLLLCLKMSKVRSERASSEMWKVSGLAVVSVICFTSSSFVALLTDIPMLYHWPQHPIKVVYTSLLLILYYFIGSSTPSAFILWIMRELPPLKAANIQEASTITFITDSSAVIEHPQRWTTSTSLQNQISRVSPI</sequence>
<accession>A0AAN7FE99</accession>
<feature type="transmembrane region" description="Helical" evidence="8">
    <location>
        <begin position="55"/>
        <end position="78"/>
    </location>
</feature>
<dbReference type="InterPro" id="IPR040226">
    <property type="entry name" value="THH1/TOM1/TOM3"/>
</dbReference>
<evidence type="ECO:0000256" key="5">
    <source>
        <dbReference type="ARBA" id="ARBA00022989"/>
    </source>
</evidence>
<evidence type="ECO:0000256" key="8">
    <source>
        <dbReference type="SAM" id="Phobius"/>
    </source>
</evidence>
<evidence type="ECO:0000256" key="6">
    <source>
        <dbReference type="ARBA" id="ARBA00023136"/>
    </source>
</evidence>
<keyword evidence="3" id="KW-0926">Vacuole</keyword>
<dbReference type="Proteomes" id="UP001324115">
    <property type="component" value="Unassembled WGS sequence"/>
</dbReference>
<dbReference type="AlphaFoldDB" id="A0AAN7FE99"/>
<feature type="transmembrane region" description="Helical" evidence="8">
    <location>
        <begin position="90"/>
        <end position="113"/>
    </location>
</feature>
<evidence type="ECO:0000256" key="2">
    <source>
        <dbReference type="ARBA" id="ARBA00006779"/>
    </source>
</evidence>
<keyword evidence="4 8" id="KW-0812">Transmembrane</keyword>
<feature type="domain" description="THH1/TOM1/TOM3" evidence="9">
    <location>
        <begin position="19"/>
        <end position="120"/>
    </location>
</feature>
<evidence type="ECO:0000256" key="3">
    <source>
        <dbReference type="ARBA" id="ARBA00022554"/>
    </source>
</evidence>
<dbReference type="PANTHER" id="PTHR31142">
    <property type="entry name" value="TOBAMOVIRUS MULTIPLICATION PROTEIN 1-LIKE ISOFORM X1"/>
    <property type="match status" value="1"/>
</dbReference>
<dbReference type="PANTHER" id="PTHR31142:SF4">
    <property type="entry name" value="OS01G0751300 PROTEIN"/>
    <property type="match status" value="1"/>
</dbReference>
<evidence type="ECO:0000313" key="10">
    <source>
        <dbReference type="EMBL" id="KAK4589280.1"/>
    </source>
</evidence>
<keyword evidence="5 8" id="KW-1133">Transmembrane helix</keyword>
<reference evidence="10 11" key="1">
    <citation type="journal article" date="2023" name="G3 (Bethesda)">
        <title>A haplotype-resolved chromosome-scale genome for Quercus rubra L. provides insights into the genetics of adaptive traits for red oak species.</title>
        <authorList>
            <person name="Kapoor B."/>
            <person name="Jenkins J."/>
            <person name="Schmutz J."/>
            <person name="Zhebentyayeva T."/>
            <person name="Kuelheim C."/>
            <person name="Coggeshall M."/>
            <person name="Heim C."/>
            <person name="Lasky J.R."/>
            <person name="Leites L."/>
            <person name="Islam-Faridi N."/>
            <person name="Romero-Severson J."/>
            <person name="DeLeo V.L."/>
            <person name="Lucas S.M."/>
            <person name="Lazic D."/>
            <person name="Gailing O."/>
            <person name="Carlson J."/>
            <person name="Staton M."/>
        </authorList>
    </citation>
    <scope>NUCLEOTIDE SEQUENCE [LARGE SCALE GENOMIC DNA]</scope>
    <source>
        <strain evidence="10">Pseudo-F2</strain>
    </source>
</reference>
<feature type="domain" description="THH1/TOM1/TOM3" evidence="9">
    <location>
        <begin position="174"/>
        <end position="317"/>
    </location>
</feature>
<feature type="transmembrane region" description="Helical" evidence="8">
    <location>
        <begin position="249"/>
        <end position="267"/>
    </location>
</feature>
<keyword evidence="11" id="KW-1185">Reference proteome</keyword>